<organism evidence="1 2">
    <name type="scientific">Anaerotruncus colihominis DSM 17241</name>
    <dbReference type="NCBI Taxonomy" id="445972"/>
    <lineage>
        <taxon>Bacteria</taxon>
        <taxon>Bacillati</taxon>
        <taxon>Bacillota</taxon>
        <taxon>Clostridia</taxon>
        <taxon>Eubacteriales</taxon>
        <taxon>Oscillospiraceae</taxon>
        <taxon>Anaerotruncus</taxon>
    </lineage>
</organism>
<name>B0P963_9FIRM</name>
<keyword evidence="2" id="KW-1185">Reference proteome</keyword>
<dbReference type="Proteomes" id="UP000003803">
    <property type="component" value="Unassembled WGS sequence"/>
</dbReference>
<reference evidence="1" key="2">
    <citation type="submission" date="2013-09" db="EMBL/GenBank/DDBJ databases">
        <title>Draft genome sequence of Anaerotruncus colihominis(DSM 17241).</title>
        <authorList>
            <person name="Sudarsanam P."/>
            <person name="Ley R."/>
            <person name="Guruge J."/>
            <person name="Turnbaugh P.J."/>
            <person name="Mahowald M."/>
            <person name="Liep D."/>
            <person name="Gordon J."/>
        </authorList>
    </citation>
    <scope>NUCLEOTIDE SEQUENCE</scope>
    <source>
        <strain evidence="1">DSM 17241</strain>
    </source>
</reference>
<comment type="caution">
    <text evidence="1">The sequence shown here is derived from an EMBL/GenBank/DDBJ whole genome shotgun (WGS) entry which is preliminary data.</text>
</comment>
<reference evidence="1" key="1">
    <citation type="submission" date="2007-11" db="EMBL/GenBank/DDBJ databases">
        <authorList>
            <person name="Fulton L."/>
            <person name="Clifton S."/>
            <person name="Fulton B."/>
            <person name="Xu J."/>
            <person name="Minx P."/>
            <person name="Pepin K.H."/>
            <person name="Johnson M."/>
            <person name="Thiruvilangam P."/>
            <person name="Bhonagiri V."/>
            <person name="Nash W.E."/>
            <person name="Mardis E.R."/>
            <person name="Wilson R.K."/>
        </authorList>
    </citation>
    <scope>NUCLEOTIDE SEQUENCE [LARGE SCALE GENOMIC DNA]</scope>
    <source>
        <strain evidence="1">DSM 17241</strain>
    </source>
</reference>
<proteinExistence type="predicted"/>
<evidence type="ECO:0000313" key="1">
    <source>
        <dbReference type="EMBL" id="EDS11933.1"/>
    </source>
</evidence>
<sequence length="63" mass="7369">MGTPQHDFLDSYLTLIRRCVTFCYIKNNTINCKSKDIFVNFTTISFGISLENRIFKSCYIFVS</sequence>
<accession>B0P963</accession>
<protein>
    <submittedName>
        <fullName evidence="1">Uncharacterized protein</fullName>
    </submittedName>
</protein>
<gene>
    <name evidence="1" type="ORF">ANACOL_01310</name>
</gene>
<dbReference type="HOGENOM" id="CLU_2875823_0_0_9"/>
<dbReference type="AlphaFoldDB" id="B0P963"/>
<evidence type="ECO:0000313" key="2">
    <source>
        <dbReference type="Proteomes" id="UP000003803"/>
    </source>
</evidence>
<dbReference type="EMBL" id="ABGD02000009">
    <property type="protein sequence ID" value="EDS11933.1"/>
    <property type="molecule type" value="Genomic_DNA"/>
</dbReference>